<evidence type="ECO:0000256" key="12">
    <source>
        <dbReference type="RuleBase" id="RU362132"/>
    </source>
</evidence>
<dbReference type="CDD" id="cd07038">
    <property type="entry name" value="TPP_PYR_PDC_IPDC_like"/>
    <property type="match status" value="1"/>
</dbReference>
<dbReference type="GO" id="GO:0000287">
    <property type="term" value="F:magnesium ion binding"/>
    <property type="evidence" value="ECO:0007669"/>
    <property type="project" value="InterPro"/>
</dbReference>
<feature type="domain" description="Thiamine pyrophosphate enzyme TPP-binding" evidence="14">
    <location>
        <begin position="407"/>
        <end position="521"/>
    </location>
</feature>
<reference evidence="16 17" key="1">
    <citation type="submission" date="2020-03" db="EMBL/GenBank/DDBJ databases">
        <title>Draft Genome Sequence of Cudoniella acicularis.</title>
        <authorList>
            <person name="Buettner E."/>
            <person name="Kellner H."/>
        </authorList>
    </citation>
    <scope>NUCLEOTIDE SEQUENCE [LARGE SCALE GENOMIC DNA]</scope>
    <source>
        <strain evidence="16 17">DSM 108380</strain>
    </source>
</reference>
<keyword evidence="8 11" id="KW-0460">Magnesium</keyword>
<gene>
    <name evidence="16" type="ORF">G7Y89_g8550</name>
</gene>
<dbReference type="InterPro" id="IPR012001">
    <property type="entry name" value="Thiamin_PyroP_enz_TPP-bd_dom"/>
</dbReference>
<dbReference type="InterPro" id="IPR012000">
    <property type="entry name" value="Thiamin_PyroP_enz_cen_dom"/>
</dbReference>
<comment type="similarity">
    <text evidence="3 12">Belongs to the TPP enzyme family.</text>
</comment>
<dbReference type="SUPFAM" id="SSF52518">
    <property type="entry name" value="Thiamin diphosphate-binding fold (THDP-binding)"/>
    <property type="match status" value="2"/>
</dbReference>
<dbReference type="InterPro" id="IPR047214">
    <property type="entry name" value="TPP_PDC_IPDC"/>
</dbReference>
<dbReference type="GO" id="GO:0004737">
    <property type="term" value="F:pyruvate decarboxylase activity"/>
    <property type="evidence" value="ECO:0007669"/>
    <property type="project" value="UniProtKB-EC"/>
</dbReference>
<evidence type="ECO:0000259" key="14">
    <source>
        <dbReference type="Pfam" id="PF02775"/>
    </source>
</evidence>
<feature type="domain" description="Thiamine pyrophosphate enzyme N-terminal TPP-binding" evidence="15">
    <location>
        <begin position="5"/>
        <end position="113"/>
    </location>
</feature>
<dbReference type="InterPro" id="IPR012110">
    <property type="entry name" value="PDC/IPDC-like"/>
</dbReference>
<evidence type="ECO:0000256" key="7">
    <source>
        <dbReference type="ARBA" id="ARBA00022793"/>
    </source>
</evidence>
<dbReference type="InterPro" id="IPR011766">
    <property type="entry name" value="TPP_enzyme_TPP-bd"/>
</dbReference>
<dbReference type="AlphaFoldDB" id="A0A8H4W3G2"/>
<dbReference type="InterPro" id="IPR029061">
    <property type="entry name" value="THDP-binding"/>
</dbReference>
<dbReference type="FunFam" id="3.40.50.970:FF:000024">
    <property type="entry name" value="Pyruvate decarboxylase isozyme"/>
    <property type="match status" value="1"/>
</dbReference>
<dbReference type="InterPro" id="IPR029035">
    <property type="entry name" value="DHS-like_NAD/FAD-binding_dom"/>
</dbReference>
<evidence type="ECO:0000259" key="15">
    <source>
        <dbReference type="Pfam" id="PF02776"/>
    </source>
</evidence>
<dbReference type="PANTHER" id="PTHR43452">
    <property type="entry name" value="PYRUVATE DECARBOXYLASE"/>
    <property type="match status" value="1"/>
</dbReference>
<dbReference type="GO" id="GO:0030976">
    <property type="term" value="F:thiamine pyrophosphate binding"/>
    <property type="evidence" value="ECO:0007669"/>
    <property type="project" value="InterPro"/>
</dbReference>
<evidence type="ECO:0000259" key="13">
    <source>
        <dbReference type="Pfam" id="PF00205"/>
    </source>
</evidence>
<evidence type="ECO:0000256" key="5">
    <source>
        <dbReference type="ARBA" id="ARBA00014422"/>
    </source>
</evidence>
<name>A0A8H4W3G2_9HELO</name>
<evidence type="ECO:0000256" key="8">
    <source>
        <dbReference type="ARBA" id="ARBA00022842"/>
    </source>
</evidence>
<keyword evidence="17" id="KW-1185">Reference proteome</keyword>
<feature type="domain" description="Thiamine pyrophosphate enzyme central" evidence="13">
    <location>
        <begin position="203"/>
        <end position="320"/>
    </location>
</feature>
<dbReference type="OrthoDB" id="3970464at2759"/>
<dbReference type="GO" id="GO:0000949">
    <property type="term" value="P:aromatic amino acid family catabolic process to alcohol via Ehrlich pathway"/>
    <property type="evidence" value="ECO:0007669"/>
    <property type="project" value="TreeGrafter"/>
</dbReference>
<feature type="binding site" evidence="11">
    <location>
        <position position="479"/>
    </location>
    <ligand>
        <name>Mg(2+)</name>
        <dbReference type="ChEBI" id="CHEBI:18420"/>
    </ligand>
</feature>
<accession>A0A8H4W3G2</accession>
<proteinExistence type="inferred from homology"/>
<comment type="cofactor">
    <cofactor evidence="11">
        <name>Mg(2+)</name>
        <dbReference type="ChEBI" id="CHEBI:18420"/>
    </cofactor>
    <text evidence="11">Binds 1 Mg(2+) per subunit.</text>
</comment>
<evidence type="ECO:0000256" key="2">
    <source>
        <dbReference type="ARBA" id="ARBA00001964"/>
    </source>
</evidence>
<evidence type="ECO:0000256" key="9">
    <source>
        <dbReference type="ARBA" id="ARBA00023052"/>
    </source>
</evidence>
<feature type="binding site" evidence="11">
    <location>
        <position position="481"/>
    </location>
    <ligand>
        <name>Mg(2+)</name>
        <dbReference type="ChEBI" id="CHEBI:18420"/>
    </ligand>
</feature>
<dbReference type="Proteomes" id="UP000566819">
    <property type="component" value="Unassembled WGS sequence"/>
</dbReference>
<sequence length="578" mass="62538">MAEVTVARYLFERIQQLGVKSVFGVPGDYELALLDYIPEAGLKWRGNPNELNAGYAADGYARVNGVGAVVTTFGPGELSNLCGIAGAYTEFVPIVHIVGYPTEAAQNGNNIMHHSLGEVGDGKFDVYHKMSEHITCATTVLHNSQTAAAEIDRVLNAMMHFSQPCYIGVPVDITPKKISSASLSTPLTTTLPPNPADLQAQVINEIYQKLRTASSPTIIVDGGATRNKFLVESENLVKATGIPYFMTAMGKGAITESLPSFGGIYEGAGSVDGARIAVEASDCILWLGNYPSDFNTGEFTEKFNKSAVIDFQRFYIKIGQYTRYQLSSKYVLSALTTHIEANPLTHTSTISWDPYPAPPAPLSLSEPLSQDFLWATLGPYFKANDVIISETGTSAYGIPASSLQHLPNVTMFNQTVFGSIGYAAGASVGAFVASLENPLSPKPRRHILVTGEGSLQLTIQAFSDLLRHNTNPQIFLLNNGGYTIERLIHGREAEYNTVPVWDYEGLFRAFGGGKGERVEYYRVGTKGELIELLGRVGEGIEGSEKPRLVELMLGVLDAPASVVRASKAVEEFNTRGEK</sequence>
<evidence type="ECO:0000313" key="16">
    <source>
        <dbReference type="EMBL" id="KAF4629594.1"/>
    </source>
</evidence>
<evidence type="ECO:0000256" key="10">
    <source>
        <dbReference type="ARBA" id="ARBA00023239"/>
    </source>
</evidence>
<dbReference type="PANTHER" id="PTHR43452:SF3">
    <property type="entry name" value="TRANSAMINATED AMINO ACID DECARBOXYLASE"/>
    <property type="match status" value="1"/>
</dbReference>
<dbReference type="CDD" id="cd02005">
    <property type="entry name" value="TPP_PDC_IPDC"/>
    <property type="match status" value="1"/>
</dbReference>
<evidence type="ECO:0000256" key="11">
    <source>
        <dbReference type="PIRSR" id="PIRSR036565-2"/>
    </source>
</evidence>
<dbReference type="GO" id="GO:0005634">
    <property type="term" value="C:nucleus"/>
    <property type="evidence" value="ECO:0007669"/>
    <property type="project" value="TreeGrafter"/>
</dbReference>
<evidence type="ECO:0000256" key="3">
    <source>
        <dbReference type="ARBA" id="ARBA00007812"/>
    </source>
</evidence>
<comment type="caution">
    <text evidence="16">The sequence shown here is derived from an EMBL/GenBank/DDBJ whole genome shotgun (WGS) entry which is preliminary data.</text>
</comment>
<evidence type="ECO:0000256" key="4">
    <source>
        <dbReference type="ARBA" id="ARBA00013202"/>
    </source>
</evidence>
<dbReference type="InterPro" id="IPR047213">
    <property type="entry name" value="TPP_PYR_PDC_IPDC-like"/>
</dbReference>
<dbReference type="Gene3D" id="3.40.50.1220">
    <property type="entry name" value="TPP-binding domain"/>
    <property type="match status" value="1"/>
</dbReference>
<dbReference type="EC" id="4.1.1.1" evidence="4"/>
<dbReference type="Gene3D" id="3.40.50.970">
    <property type="match status" value="2"/>
</dbReference>
<dbReference type="Pfam" id="PF02775">
    <property type="entry name" value="TPP_enzyme_C"/>
    <property type="match status" value="1"/>
</dbReference>
<keyword evidence="10" id="KW-0456">Lyase</keyword>
<keyword evidence="9 12" id="KW-0786">Thiamine pyrophosphate</keyword>
<evidence type="ECO:0000256" key="6">
    <source>
        <dbReference type="ARBA" id="ARBA00022723"/>
    </source>
</evidence>
<dbReference type="PIRSF" id="PIRSF036565">
    <property type="entry name" value="Pyruvt_ip_decrb"/>
    <property type="match status" value="1"/>
</dbReference>
<evidence type="ECO:0000313" key="17">
    <source>
        <dbReference type="Proteomes" id="UP000566819"/>
    </source>
</evidence>
<dbReference type="Pfam" id="PF02776">
    <property type="entry name" value="TPP_enzyme_N"/>
    <property type="match status" value="1"/>
</dbReference>
<dbReference type="GO" id="GO:0005829">
    <property type="term" value="C:cytosol"/>
    <property type="evidence" value="ECO:0007669"/>
    <property type="project" value="TreeGrafter"/>
</dbReference>
<evidence type="ECO:0000256" key="1">
    <source>
        <dbReference type="ARBA" id="ARBA00001041"/>
    </source>
</evidence>
<keyword evidence="7" id="KW-0210">Decarboxylase</keyword>
<organism evidence="16 17">
    <name type="scientific">Cudoniella acicularis</name>
    <dbReference type="NCBI Taxonomy" id="354080"/>
    <lineage>
        <taxon>Eukaryota</taxon>
        <taxon>Fungi</taxon>
        <taxon>Dikarya</taxon>
        <taxon>Ascomycota</taxon>
        <taxon>Pezizomycotina</taxon>
        <taxon>Leotiomycetes</taxon>
        <taxon>Helotiales</taxon>
        <taxon>Tricladiaceae</taxon>
        <taxon>Cudoniella</taxon>
    </lineage>
</organism>
<dbReference type="FunFam" id="3.40.50.970:FF:000019">
    <property type="entry name" value="Pyruvate decarboxylase isozyme"/>
    <property type="match status" value="1"/>
</dbReference>
<dbReference type="SUPFAM" id="SSF52467">
    <property type="entry name" value="DHS-like NAD/FAD-binding domain"/>
    <property type="match status" value="1"/>
</dbReference>
<keyword evidence="6 11" id="KW-0479">Metal-binding</keyword>
<dbReference type="EMBL" id="JAAMPI010000655">
    <property type="protein sequence ID" value="KAF4629594.1"/>
    <property type="molecule type" value="Genomic_DNA"/>
</dbReference>
<comment type="catalytic activity">
    <reaction evidence="1">
        <text>a 2-oxocarboxylate + H(+) = an aldehyde + CO2</text>
        <dbReference type="Rhea" id="RHEA:11628"/>
        <dbReference type="ChEBI" id="CHEBI:15378"/>
        <dbReference type="ChEBI" id="CHEBI:16526"/>
        <dbReference type="ChEBI" id="CHEBI:17478"/>
        <dbReference type="ChEBI" id="CHEBI:35179"/>
        <dbReference type="EC" id="4.1.1.1"/>
    </reaction>
</comment>
<protein>
    <recommendedName>
        <fullName evidence="5">Pyruvate decarboxylase</fullName>
        <ecNumber evidence="4">4.1.1.1</ecNumber>
    </recommendedName>
</protein>
<dbReference type="Pfam" id="PF00205">
    <property type="entry name" value="TPP_enzyme_M"/>
    <property type="match status" value="1"/>
</dbReference>
<comment type="cofactor">
    <cofactor evidence="2">
        <name>thiamine diphosphate</name>
        <dbReference type="ChEBI" id="CHEBI:58937"/>
    </cofactor>
</comment>